<proteinExistence type="predicted"/>
<dbReference type="EMBL" id="JTJC03000002">
    <property type="protein sequence ID" value="NHC35316.1"/>
    <property type="molecule type" value="Genomic_DNA"/>
</dbReference>
<organism evidence="1 2">
    <name type="scientific">Scytonema millei VB511283</name>
    <dbReference type="NCBI Taxonomy" id="1245923"/>
    <lineage>
        <taxon>Bacteria</taxon>
        <taxon>Bacillati</taxon>
        <taxon>Cyanobacteriota</taxon>
        <taxon>Cyanophyceae</taxon>
        <taxon>Nostocales</taxon>
        <taxon>Scytonemataceae</taxon>
        <taxon>Scytonema</taxon>
    </lineage>
</organism>
<evidence type="ECO:0000313" key="1">
    <source>
        <dbReference type="EMBL" id="NHC35316.1"/>
    </source>
</evidence>
<accession>A0A9X5E5C8</accession>
<name>A0A9X5E5C8_9CYAN</name>
<comment type="caution">
    <text evidence="1">The sequence shown here is derived from an EMBL/GenBank/DDBJ whole genome shotgun (WGS) entry which is preliminary data.</text>
</comment>
<sequence>MPFHYQLYDYWLRSTGVWVSPLLTLNVDWLNESEISAIAQIHALERVEFGIKMSWEYRKKLDSDYMSWCVDTKHPNVVFTDKSISHNSAPSIFSYQMQDPNRLVMSVGKYEETIILASYNKRLREQRYEGKLMRRLWEKKVDATIAPLAMVS</sequence>
<dbReference type="AlphaFoldDB" id="A0A9X5E5C8"/>
<reference evidence="1 2" key="1">
    <citation type="journal article" date="2015" name="Genome Announc.">
        <title>Draft Genome Sequence of the Terrestrial Cyanobacterium Scytonema millei VB511283, Isolated from Eastern India.</title>
        <authorList>
            <person name="Sen D."/>
            <person name="Chandrababunaidu M.M."/>
            <person name="Singh D."/>
            <person name="Sanghi N."/>
            <person name="Ghorai A."/>
            <person name="Mishra G.P."/>
            <person name="Madduluri M."/>
            <person name="Adhikary S.P."/>
            <person name="Tripathy S."/>
        </authorList>
    </citation>
    <scope>NUCLEOTIDE SEQUENCE [LARGE SCALE GENOMIC DNA]</scope>
    <source>
        <strain evidence="1 2">VB511283</strain>
    </source>
</reference>
<evidence type="ECO:0000313" key="2">
    <source>
        <dbReference type="Proteomes" id="UP000031532"/>
    </source>
</evidence>
<dbReference type="RefSeq" id="WP_039716299.1">
    <property type="nucleotide sequence ID" value="NZ_JTJC03000002.1"/>
</dbReference>
<protein>
    <submittedName>
        <fullName evidence="1">Uncharacterized protein</fullName>
    </submittedName>
</protein>
<dbReference type="Proteomes" id="UP000031532">
    <property type="component" value="Unassembled WGS sequence"/>
</dbReference>
<dbReference type="OrthoDB" id="582732at2"/>
<keyword evidence="2" id="KW-1185">Reference proteome</keyword>
<gene>
    <name evidence="1" type="ORF">QH73_0011705</name>
</gene>